<dbReference type="SUPFAM" id="SSF46785">
    <property type="entry name" value="Winged helix' DNA-binding domain"/>
    <property type="match status" value="1"/>
</dbReference>
<keyword evidence="1" id="KW-0805">Transcription regulation</keyword>
<sequence>MNEVMSYEEFLDRVHDGIVTPSGNCPVTLVMEMLQGKWKNIVLYELCIHNTVRFGELKKDLPGITNTMLTSTLRDLEDNGLIHREQYNEIPPRVEYSFTEKGRDLYPLFYAMMNWGFKYEKDLYPSKKYDS</sequence>
<dbReference type="PROSITE" id="PS51118">
    <property type="entry name" value="HTH_HXLR"/>
    <property type="match status" value="1"/>
</dbReference>
<dbReference type="AlphaFoldDB" id="A0A1B2I3X5"/>
<accession>A0A1B2I3X5</accession>
<evidence type="ECO:0000256" key="1">
    <source>
        <dbReference type="ARBA" id="ARBA00023015"/>
    </source>
</evidence>
<dbReference type="Gene3D" id="1.10.10.10">
    <property type="entry name" value="Winged helix-like DNA-binding domain superfamily/Winged helix DNA-binding domain"/>
    <property type="match status" value="1"/>
</dbReference>
<dbReference type="Pfam" id="PF01638">
    <property type="entry name" value="HxlR"/>
    <property type="match status" value="1"/>
</dbReference>
<dbReference type="PANTHER" id="PTHR33204">
    <property type="entry name" value="TRANSCRIPTIONAL REGULATOR, MARR FAMILY"/>
    <property type="match status" value="1"/>
</dbReference>
<dbReference type="Proteomes" id="UP000093044">
    <property type="component" value="Chromosome"/>
</dbReference>
<evidence type="ECO:0000313" key="5">
    <source>
        <dbReference type="EMBL" id="ANZ44681.1"/>
    </source>
</evidence>
<organism evidence="5 6">
    <name type="scientific">Cloacibacillus porcorum</name>
    <dbReference type="NCBI Taxonomy" id="1197717"/>
    <lineage>
        <taxon>Bacteria</taxon>
        <taxon>Thermotogati</taxon>
        <taxon>Synergistota</taxon>
        <taxon>Synergistia</taxon>
        <taxon>Synergistales</taxon>
        <taxon>Synergistaceae</taxon>
        <taxon>Cloacibacillus</taxon>
    </lineage>
</organism>
<reference evidence="5" key="1">
    <citation type="submission" date="2016-08" db="EMBL/GenBank/DDBJ databases">
        <title>Complete genome of Cloacibacillus porcorum.</title>
        <authorList>
            <person name="Looft T."/>
            <person name="Bayles D.O."/>
            <person name="Alt D.P."/>
        </authorList>
    </citation>
    <scope>NUCLEOTIDE SEQUENCE [LARGE SCALE GENOMIC DNA]</scope>
    <source>
        <strain evidence="5">CL-84</strain>
    </source>
</reference>
<keyword evidence="3" id="KW-0804">Transcription</keyword>
<protein>
    <submittedName>
        <fullName evidence="5">HxlR family transcriptional regulator</fullName>
    </submittedName>
</protein>
<dbReference type="GeneID" id="83057401"/>
<dbReference type="InterPro" id="IPR036388">
    <property type="entry name" value="WH-like_DNA-bd_sf"/>
</dbReference>
<evidence type="ECO:0000256" key="2">
    <source>
        <dbReference type="ARBA" id="ARBA00023125"/>
    </source>
</evidence>
<dbReference type="PANTHER" id="PTHR33204:SF29">
    <property type="entry name" value="TRANSCRIPTIONAL REGULATOR"/>
    <property type="match status" value="1"/>
</dbReference>
<dbReference type="STRING" id="1197717.BED41_05990"/>
<dbReference type="RefSeq" id="WP_066744065.1">
    <property type="nucleotide sequence ID" value="NZ_CP016757.1"/>
</dbReference>
<name>A0A1B2I3X5_9BACT</name>
<dbReference type="EMBL" id="CP016757">
    <property type="protein sequence ID" value="ANZ44681.1"/>
    <property type="molecule type" value="Genomic_DNA"/>
</dbReference>
<dbReference type="InterPro" id="IPR002577">
    <property type="entry name" value="HTH_HxlR"/>
</dbReference>
<evidence type="ECO:0000256" key="3">
    <source>
        <dbReference type="ARBA" id="ARBA00023163"/>
    </source>
</evidence>
<dbReference type="GO" id="GO:0003677">
    <property type="term" value="F:DNA binding"/>
    <property type="evidence" value="ECO:0007669"/>
    <property type="project" value="UniProtKB-KW"/>
</dbReference>
<dbReference type="KEGG" id="cpor:BED41_05990"/>
<gene>
    <name evidence="5" type="ORF">BED41_05990</name>
</gene>
<keyword evidence="6" id="KW-1185">Reference proteome</keyword>
<keyword evidence="2" id="KW-0238">DNA-binding</keyword>
<evidence type="ECO:0000313" key="6">
    <source>
        <dbReference type="Proteomes" id="UP000093044"/>
    </source>
</evidence>
<feature type="domain" description="HTH hxlR-type" evidence="4">
    <location>
        <begin position="25"/>
        <end position="124"/>
    </location>
</feature>
<proteinExistence type="predicted"/>
<dbReference type="InterPro" id="IPR036390">
    <property type="entry name" value="WH_DNA-bd_sf"/>
</dbReference>
<evidence type="ECO:0000259" key="4">
    <source>
        <dbReference type="PROSITE" id="PS51118"/>
    </source>
</evidence>
<dbReference type="OrthoDB" id="9791143at2"/>